<proteinExistence type="predicted"/>
<accession>A0ACB9RPH3</accession>
<dbReference type="Proteomes" id="UP001057402">
    <property type="component" value="Chromosome 3"/>
</dbReference>
<name>A0ACB9RPH3_9MYRT</name>
<reference evidence="2" key="1">
    <citation type="journal article" date="2023" name="Front. Plant Sci.">
        <title>Chromosomal-level genome assembly of Melastoma candidum provides insights into trichome evolution.</title>
        <authorList>
            <person name="Zhong Y."/>
            <person name="Wu W."/>
            <person name="Sun C."/>
            <person name="Zou P."/>
            <person name="Liu Y."/>
            <person name="Dai S."/>
            <person name="Zhou R."/>
        </authorList>
    </citation>
    <scope>NUCLEOTIDE SEQUENCE [LARGE SCALE GENOMIC DNA]</scope>
</reference>
<organism evidence="1 2">
    <name type="scientific">Melastoma candidum</name>
    <dbReference type="NCBI Taxonomy" id="119954"/>
    <lineage>
        <taxon>Eukaryota</taxon>
        <taxon>Viridiplantae</taxon>
        <taxon>Streptophyta</taxon>
        <taxon>Embryophyta</taxon>
        <taxon>Tracheophyta</taxon>
        <taxon>Spermatophyta</taxon>
        <taxon>Magnoliopsida</taxon>
        <taxon>eudicotyledons</taxon>
        <taxon>Gunneridae</taxon>
        <taxon>Pentapetalae</taxon>
        <taxon>rosids</taxon>
        <taxon>malvids</taxon>
        <taxon>Myrtales</taxon>
        <taxon>Melastomataceae</taxon>
        <taxon>Melastomatoideae</taxon>
        <taxon>Melastomateae</taxon>
        <taxon>Melastoma</taxon>
    </lineage>
</organism>
<protein>
    <submittedName>
        <fullName evidence="1">Uncharacterized protein</fullName>
    </submittedName>
</protein>
<sequence length="74" mass="8203">MAPLFIVMTYFAIDMCLGNLVMFLWHKLCLKKDELMVAVASGLICGEGFWILPASVLALAKIIKPPICMKFVPS</sequence>
<comment type="caution">
    <text evidence="1">The sequence shown here is derived from an EMBL/GenBank/DDBJ whole genome shotgun (WGS) entry which is preliminary data.</text>
</comment>
<keyword evidence="2" id="KW-1185">Reference proteome</keyword>
<evidence type="ECO:0000313" key="1">
    <source>
        <dbReference type="EMBL" id="KAI4380739.1"/>
    </source>
</evidence>
<dbReference type="EMBL" id="CM042882">
    <property type="protein sequence ID" value="KAI4380739.1"/>
    <property type="molecule type" value="Genomic_DNA"/>
</dbReference>
<gene>
    <name evidence="1" type="ORF">MLD38_006898</name>
</gene>
<evidence type="ECO:0000313" key="2">
    <source>
        <dbReference type="Proteomes" id="UP001057402"/>
    </source>
</evidence>